<comment type="caution">
    <text evidence="1">The sequence shown here is derived from an EMBL/GenBank/DDBJ whole genome shotgun (WGS) entry which is preliminary data.</text>
</comment>
<evidence type="ECO:0000313" key="1">
    <source>
        <dbReference type="EMBL" id="CDH53149.1"/>
    </source>
</evidence>
<dbReference type="EMBL" id="CBTN010000016">
    <property type="protein sequence ID" value="CDH53149.1"/>
    <property type="molecule type" value="Genomic_DNA"/>
</dbReference>
<name>A0A068RT13_9FUNG</name>
<gene>
    <name evidence="1" type="ORF">LCOR_04534.1</name>
</gene>
<dbReference type="STRING" id="1263082.A0A068RT13"/>
<dbReference type="AlphaFoldDB" id="A0A068RT13"/>
<proteinExistence type="predicted"/>
<reference evidence="1" key="1">
    <citation type="submission" date="2013-08" db="EMBL/GenBank/DDBJ databases">
        <title>Gene expansion shapes genome architecture in the human pathogen Lichtheimia corymbifera: an evolutionary genomics analysis in the ancient terrestrial Mucorales (Mucoromycotina).</title>
        <authorList>
            <person name="Schwartze V.U."/>
            <person name="Winter S."/>
            <person name="Shelest E."/>
            <person name="Marcet-Houben M."/>
            <person name="Horn F."/>
            <person name="Wehner S."/>
            <person name="Hoffmann K."/>
            <person name="Riege K."/>
            <person name="Sammeth M."/>
            <person name="Nowrousian M."/>
            <person name="Valiante V."/>
            <person name="Linde J."/>
            <person name="Jacobsen I.D."/>
            <person name="Marz M."/>
            <person name="Brakhage A.A."/>
            <person name="Gabaldon T."/>
            <person name="Bocker S."/>
            <person name="Voigt K."/>
        </authorList>
    </citation>
    <scope>NUCLEOTIDE SEQUENCE [LARGE SCALE GENOMIC DNA]</scope>
    <source>
        <strain evidence="1">FSU 9682</strain>
    </source>
</reference>
<dbReference type="OrthoDB" id="2283214at2759"/>
<dbReference type="VEuPathDB" id="FungiDB:LCOR_04534.1"/>
<protein>
    <submittedName>
        <fullName evidence="1">Uncharacterized protein</fullName>
    </submittedName>
</protein>
<accession>A0A068RT13</accession>
<sequence length="561" mass="63233">MSAESISREDLLACQEESCEATQKVFATANALRQHRTKYHGDSYEFSFVDDEGKEHNVTVNRKDRKLYCPFCTAFYHSSSSLKYHVEKRNCSKTVDGEKPQSDSEDNDRYDLDLVAVGTTSKTLTIQPKAVDTRRSFDQAVIQACQSQDTSFDNQQMTGWVLKKIGLEPYSMLHRDERNRLVEYNGLSHRFNVQGMAGGTFECSPIIPTKRKAQDSIDDHRIPEQTLGNMIHRSPYKTMLMRNTYHELDSSMAALLNQDWDLHPEAKYVCAQLLAGAIMLNSDNKAILINTIEIYGRTKTVDIHREMNSGGSSMPPDNLQYPNVYPTKLRTNEGSKLVIGMQTCNGLVTSRLRLDIHDSPKVGPVSSAFDVDCETKIYVDEWSMKKASSLNDPKTRSIEPFHYVYQARQIRSHFSNPTSYFLCRASSFLTHNFDCQPFTVFTLANSEGVIKSTNSDSACIIASRIFKSIIVNVIKSPDMSTLNKAIVKTCFTQCPGSQIKNCLKAILDQFDDADVQDISVLGNKRLNKELTKIADHMKSDISRLNGAIVANIEKRIAALNK</sequence>
<organism evidence="1 2">
    <name type="scientific">Lichtheimia corymbifera JMRC:FSU:9682</name>
    <dbReference type="NCBI Taxonomy" id="1263082"/>
    <lineage>
        <taxon>Eukaryota</taxon>
        <taxon>Fungi</taxon>
        <taxon>Fungi incertae sedis</taxon>
        <taxon>Mucoromycota</taxon>
        <taxon>Mucoromycotina</taxon>
        <taxon>Mucoromycetes</taxon>
        <taxon>Mucorales</taxon>
        <taxon>Lichtheimiaceae</taxon>
        <taxon>Lichtheimia</taxon>
    </lineage>
</organism>
<dbReference type="Proteomes" id="UP000027586">
    <property type="component" value="Unassembled WGS sequence"/>
</dbReference>
<keyword evidence="2" id="KW-1185">Reference proteome</keyword>
<evidence type="ECO:0000313" key="2">
    <source>
        <dbReference type="Proteomes" id="UP000027586"/>
    </source>
</evidence>